<dbReference type="EMBL" id="QVQT01000002">
    <property type="protein sequence ID" value="RFU17723.1"/>
    <property type="molecule type" value="Genomic_DNA"/>
</dbReference>
<evidence type="ECO:0000256" key="2">
    <source>
        <dbReference type="SAM" id="Phobius"/>
    </source>
</evidence>
<feature type="domain" description="Bacterial Ig-like" evidence="3">
    <location>
        <begin position="620"/>
        <end position="707"/>
    </location>
</feature>
<dbReference type="InterPro" id="IPR013783">
    <property type="entry name" value="Ig-like_fold"/>
</dbReference>
<organism evidence="4 5">
    <name type="scientific">Paracidobacterium acidisoli</name>
    <dbReference type="NCBI Taxonomy" id="2303751"/>
    <lineage>
        <taxon>Bacteria</taxon>
        <taxon>Pseudomonadati</taxon>
        <taxon>Acidobacteriota</taxon>
        <taxon>Terriglobia</taxon>
        <taxon>Terriglobales</taxon>
        <taxon>Acidobacteriaceae</taxon>
        <taxon>Paracidobacterium</taxon>
    </lineage>
</organism>
<name>A0A372ITH5_9BACT</name>
<dbReference type="SUPFAM" id="SSF63829">
    <property type="entry name" value="Calcium-dependent phosphotriesterase"/>
    <property type="match status" value="1"/>
</dbReference>
<feature type="domain" description="Bacterial Ig-like" evidence="3">
    <location>
        <begin position="1228"/>
        <end position="1319"/>
    </location>
</feature>
<feature type="domain" description="Bacterial Ig-like" evidence="3">
    <location>
        <begin position="929"/>
        <end position="1019"/>
    </location>
</feature>
<keyword evidence="2" id="KW-0812">Transmembrane</keyword>
<keyword evidence="5" id="KW-1185">Reference proteome</keyword>
<feature type="transmembrane region" description="Helical" evidence="2">
    <location>
        <begin position="1420"/>
        <end position="1437"/>
    </location>
</feature>
<dbReference type="Gene3D" id="2.60.40.10">
    <property type="entry name" value="Immunoglobulins"/>
    <property type="match status" value="8"/>
</dbReference>
<protein>
    <recommendedName>
        <fullName evidence="3">Bacterial Ig-like domain-containing protein</fullName>
    </recommendedName>
</protein>
<feature type="transmembrane region" description="Helical" evidence="2">
    <location>
        <begin position="1444"/>
        <end position="1463"/>
    </location>
</feature>
<proteinExistence type="predicted"/>
<sequence length="1504" mass="148929">MQQPWEGKFMQQIWKLRVYRLAQAVTLLTSLVMLSGMCGAQTLAFQPGLTDLVAGSIQGAAGYTSVFDLAISPANYVGPAIGLVPQSPSGFVSEATDKNGNIYIADAGGNIVRVIASGNGAIPTLPGVTPQAGYVYTVAGTGLDLNPADANYFSPNPVSSSCSPPAAPTGDAYGDGCLATQAVFEGGGVAGLAVDANGNVYIADGNAGLIRVVYGGTGSIPGLTGLMQGYIYAVAGVADNYNYTGQSGLATSTPISLPYFGVAVDPNGNIYFPIYDTNTSHAALLAIFASGSLPGISNPTTGYVYTISGENGVSASGRQASQFSFQNPNGSIASDSSGNIYIPDHGTGSVWVLYTGSGSVPGLSNLTSGFVYQVVGGGTNRTNSFFTPRSASQVQISPTGVAIDNAGSLYIADTSTVDKIDLSGNLVTVYGKTGDDSTYTCSTPVDQYNDGCAADTATTAAGPTAIAVDPQGNFFMPDQFGLLRESNVSTSSLYFTPTQTTQTIAIYNTASPDTTGGHATDLKISGLAVSSSAFNVVPLSTLPAGISDCSATPSLAPGQSCEIQISYTAGSSTATGTLTVTSNSVNTNGTNTIQLVGESSTDAAKTQSKLTFVSPYPGNTADAGTMVNANFRLSFGLGQSAPVTGQVVLYSNGAALPVSAPLVANGNSFNISFNSILPTGNNLIYAAYSGDSNYAPSQSTQVLVTVNGAASTTALTATPNPAATSATVTVTATVKSTSGSPGDGTVTFKNGNTVIGQQALSGGSASLQTTAPSTAGTATYTASYAGSTTYNPSTSNAVQVTVEAPINTTMAVSASPTAPADGASVTLSAMVSAASGTTAPTTGTVQFYYAFNGGAAMALGSPVAVTSGSGTTAVATLNNVTTLPVGTDTITATYSGSTDGLFQASSTMPAMSATVKVGLPATTTMITPPTGNITYGSSYTFTVNVAAQVGNTVPTGTVTFTAGSTTLGSPATLSGGSATFTTTLLPGGSNQVTDTVTATYNDPSNTFASSSGTASVSVTPVGTTTSTPTSSNLNPVSGQTLTLTAMVAATGSSAQPTGTVTFYNNGTLVLCSATLGSGSASCPTSLLPQGADSVTAVFEGGNGFTTSTSSALSLTVAPPSASTATALTASTTTASTTQPVTFTATVTNTTSGSTGIPTGVVTFQSDSNVLGTGSLNAGGVATFTTTFTKAGAYPVVAIYQGNSSYTGSTSSSETVNVSTALAMSTTSLTLSSSAVQQGNNVTFTATVAPASTSTTITPTGTVTFYNGGQQIPSSTSTLNGGIATFSIATLNAGTYSVTAEYSGDVNYSGSGSTAASLTVGAPTPSFTLSATPANLTLTSGQSGAAIITLVPTYGYTGTVALSCGTLPANVTCSFSPASLTADGKNDAVQSTLTITTSGAATAAASAVHADGAGRNGSMRSLAFLFLPSGLLLWGFAARRKRVGLYLPLLMLGLLTAGLVGLSGCGGGNGGSSQNAATGTSKITVTGAGSAGSQSQTVNLNITIQ</sequence>
<dbReference type="Gene3D" id="2.40.10.500">
    <property type="match status" value="2"/>
</dbReference>
<keyword evidence="2" id="KW-1133">Transmembrane helix</keyword>
<evidence type="ECO:0000256" key="1">
    <source>
        <dbReference type="SAM" id="MobiDB-lite"/>
    </source>
</evidence>
<feature type="domain" description="Bacterial Ig-like" evidence="3">
    <location>
        <begin position="1127"/>
        <end position="1217"/>
    </location>
</feature>
<feature type="domain" description="Bacterial Ig-like" evidence="3">
    <location>
        <begin position="1029"/>
        <end position="1117"/>
    </location>
</feature>
<evidence type="ECO:0000313" key="4">
    <source>
        <dbReference type="EMBL" id="RFU17723.1"/>
    </source>
</evidence>
<evidence type="ECO:0000259" key="3">
    <source>
        <dbReference type="Pfam" id="PF16640"/>
    </source>
</evidence>
<dbReference type="Gene3D" id="2.120.10.30">
    <property type="entry name" value="TolB, C-terminal domain"/>
    <property type="match status" value="1"/>
</dbReference>
<feature type="domain" description="Bacterial Ig-like" evidence="3">
    <location>
        <begin position="813"/>
        <end position="915"/>
    </location>
</feature>
<dbReference type="InterPro" id="IPR032109">
    <property type="entry name" value="Big_3_5"/>
</dbReference>
<accession>A0A372ITH5</accession>
<evidence type="ECO:0000313" key="5">
    <source>
        <dbReference type="Proteomes" id="UP000264702"/>
    </source>
</evidence>
<reference evidence="4 5" key="1">
    <citation type="submission" date="2018-08" db="EMBL/GenBank/DDBJ databases">
        <title>Acidipila sp. 4G-K13, an acidobacterium isolated from forest soil.</title>
        <authorList>
            <person name="Gao Z.-H."/>
            <person name="Qiu L.-H."/>
        </authorList>
    </citation>
    <scope>NUCLEOTIDE SEQUENCE [LARGE SCALE GENOMIC DNA]</scope>
    <source>
        <strain evidence="4 5">4G-K13</strain>
    </source>
</reference>
<comment type="caution">
    <text evidence="4">The sequence shown here is derived from an EMBL/GenBank/DDBJ whole genome shotgun (WGS) entry which is preliminary data.</text>
</comment>
<dbReference type="Proteomes" id="UP000264702">
    <property type="component" value="Unassembled WGS sequence"/>
</dbReference>
<feature type="compositionally biased region" description="Low complexity" evidence="1">
    <location>
        <begin position="1008"/>
        <end position="1031"/>
    </location>
</feature>
<keyword evidence="2" id="KW-0472">Membrane</keyword>
<feature type="domain" description="Bacterial Ig-like" evidence="3">
    <location>
        <begin position="715"/>
        <end position="802"/>
    </location>
</feature>
<feature type="region of interest" description="Disordered" evidence="1">
    <location>
        <begin position="1007"/>
        <end position="1036"/>
    </location>
</feature>
<gene>
    <name evidence="4" type="ORF">D0Y96_06260</name>
</gene>
<dbReference type="InterPro" id="IPR011042">
    <property type="entry name" value="6-blade_b-propeller_TolB-like"/>
</dbReference>
<dbReference type="Pfam" id="PF16640">
    <property type="entry name" value="Big_3_5"/>
    <property type="match status" value="7"/>
</dbReference>